<name>A0A1I0BSG9_9GAMM</name>
<keyword evidence="1" id="KW-0732">Signal</keyword>
<dbReference type="OrthoDB" id="6357069at2"/>
<gene>
    <name evidence="2" type="ORF">SAMN04487962_104154</name>
</gene>
<evidence type="ECO:0008006" key="4">
    <source>
        <dbReference type="Google" id="ProtNLM"/>
    </source>
</evidence>
<dbReference type="AlphaFoldDB" id="A0A1I0BSG9"/>
<dbReference type="STRING" id="430453.SAMN04487962_104154"/>
<evidence type="ECO:0000256" key="1">
    <source>
        <dbReference type="SAM" id="SignalP"/>
    </source>
</evidence>
<feature type="signal peptide" evidence="1">
    <location>
        <begin position="1"/>
        <end position="31"/>
    </location>
</feature>
<organism evidence="2 3">
    <name type="scientific">Marinobacter segnicrescens</name>
    <dbReference type="NCBI Taxonomy" id="430453"/>
    <lineage>
        <taxon>Bacteria</taxon>
        <taxon>Pseudomonadati</taxon>
        <taxon>Pseudomonadota</taxon>
        <taxon>Gammaproteobacteria</taxon>
        <taxon>Pseudomonadales</taxon>
        <taxon>Marinobacteraceae</taxon>
        <taxon>Marinobacter</taxon>
    </lineage>
</organism>
<proteinExistence type="predicted"/>
<evidence type="ECO:0000313" key="2">
    <source>
        <dbReference type="EMBL" id="SET10009.1"/>
    </source>
</evidence>
<dbReference type="Proteomes" id="UP000198762">
    <property type="component" value="Unassembled WGS sequence"/>
</dbReference>
<dbReference type="RefSeq" id="WP_143066573.1">
    <property type="nucleotide sequence ID" value="NZ_FOHZ01000004.1"/>
</dbReference>
<dbReference type="EMBL" id="FOHZ01000004">
    <property type="protein sequence ID" value="SET10009.1"/>
    <property type="molecule type" value="Genomic_DNA"/>
</dbReference>
<dbReference type="InterPro" id="IPR011990">
    <property type="entry name" value="TPR-like_helical_dom_sf"/>
</dbReference>
<dbReference type="SUPFAM" id="SSF48452">
    <property type="entry name" value="TPR-like"/>
    <property type="match status" value="1"/>
</dbReference>
<reference evidence="3" key="1">
    <citation type="submission" date="2016-10" db="EMBL/GenBank/DDBJ databases">
        <authorList>
            <person name="Varghese N."/>
            <person name="Submissions S."/>
        </authorList>
    </citation>
    <scope>NUCLEOTIDE SEQUENCE [LARGE SCALE GENOMIC DNA]</scope>
    <source>
        <strain evidence="3">CGMCC 1.6489</strain>
    </source>
</reference>
<protein>
    <recommendedName>
        <fullName evidence="4">Tetratricopeptide repeat-containing protein</fullName>
    </recommendedName>
</protein>
<keyword evidence="3" id="KW-1185">Reference proteome</keyword>
<accession>A0A1I0BSG9</accession>
<sequence>MYSRIKVPGKKHMAGLLLAGSLMVTAVTAVALPPEHEIQRLMLAVEESVKGENWGQAAEYLNRLQRIDGEKPAEYLYYRGEVMARSEHYNEALSALENYVAGTGADGKHYTDALKLITRIEQERSSQSGRSDQGGDEPVAEIAPAGAEASEGQGSMTGDASPGALVARLNRLFDQAGWRRDARLIREGSSPDVHYQVSVNNGELSFRESRQEDGRRQLSTITLPVYGISPMIEWSCENATESCWIYDPRDNSRFLRLGNDRDKADQLASTLGQLIRRLQRPSEGR</sequence>
<feature type="chain" id="PRO_5011434968" description="Tetratricopeptide repeat-containing protein" evidence="1">
    <location>
        <begin position="32"/>
        <end position="285"/>
    </location>
</feature>
<evidence type="ECO:0000313" key="3">
    <source>
        <dbReference type="Proteomes" id="UP000198762"/>
    </source>
</evidence>